<reference evidence="2" key="1">
    <citation type="journal article" date="2023" name="Nat. Plants">
        <title>Single-cell RNA sequencing provides a high-resolution roadmap for understanding the multicellular compartmentation of specialized metabolism.</title>
        <authorList>
            <person name="Sun S."/>
            <person name="Shen X."/>
            <person name="Li Y."/>
            <person name="Li Y."/>
            <person name="Wang S."/>
            <person name="Li R."/>
            <person name="Zhang H."/>
            <person name="Shen G."/>
            <person name="Guo B."/>
            <person name="Wei J."/>
            <person name="Xu J."/>
            <person name="St-Pierre B."/>
            <person name="Chen S."/>
            <person name="Sun C."/>
        </authorList>
    </citation>
    <scope>NUCLEOTIDE SEQUENCE [LARGE SCALE GENOMIC DNA]</scope>
</reference>
<gene>
    <name evidence="1" type="ORF">M9H77_30418</name>
</gene>
<keyword evidence="2" id="KW-1185">Reference proteome</keyword>
<sequence>MAHPSHRWTYREGNLIDEPRRTTSSSSSSYSLREIVPEREPIPVIDLSDDESVEGPEMAPVALGIGFGTSIEEDPSEPTSDLEMMPELEGVALADVEDTGTFTAGGSPLSVSPICGYCLWRKQRAEASSQQVVALREEISRMDALFMRHARRFIAQFLSTTKDLVDRARVELESRPRCSSSQYPQAE</sequence>
<name>A0ACB9ZXK2_CATRO</name>
<protein>
    <submittedName>
        <fullName evidence="1">Uncharacterized protein</fullName>
    </submittedName>
</protein>
<proteinExistence type="predicted"/>
<evidence type="ECO:0000313" key="1">
    <source>
        <dbReference type="EMBL" id="KAI5653231.1"/>
    </source>
</evidence>
<dbReference type="EMBL" id="CM044707">
    <property type="protein sequence ID" value="KAI5653231.1"/>
    <property type="molecule type" value="Genomic_DNA"/>
</dbReference>
<accession>A0ACB9ZXK2</accession>
<comment type="caution">
    <text evidence="1">The sequence shown here is derived from an EMBL/GenBank/DDBJ whole genome shotgun (WGS) entry which is preliminary data.</text>
</comment>
<dbReference type="Proteomes" id="UP001060085">
    <property type="component" value="Linkage Group LG07"/>
</dbReference>
<evidence type="ECO:0000313" key="2">
    <source>
        <dbReference type="Proteomes" id="UP001060085"/>
    </source>
</evidence>
<organism evidence="1 2">
    <name type="scientific">Catharanthus roseus</name>
    <name type="common">Madagascar periwinkle</name>
    <name type="synonym">Vinca rosea</name>
    <dbReference type="NCBI Taxonomy" id="4058"/>
    <lineage>
        <taxon>Eukaryota</taxon>
        <taxon>Viridiplantae</taxon>
        <taxon>Streptophyta</taxon>
        <taxon>Embryophyta</taxon>
        <taxon>Tracheophyta</taxon>
        <taxon>Spermatophyta</taxon>
        <taxon>Magnoliopsida</taxon>
        <taxon>eudicotyledons</taxon>
        <taxon>Gunneridae</taxon>
        <taxon>Pentapetalae</taxon>
        <taxon>asterids</taxon>
        <taxon>lamiids</taxon>
        <taxon>Gentianales</taxon>
        <taxon>Apocynaceae</taxon>
        <taxon>Rauvolfioideae</taxon>
        <taxon>Vinceae</taxon>
        <taxon>Catharanthinae</taxon>
        <taxon>Catharanthus</taxon>
    </lineage>
</organism>